<dbReference type="AlphaFoldDB" id="D7G0L0"/>
<name>D7G0L0_ECTSI</name>
<proteinExistence type="predicted"/>
<evidence type="ECO:0000313" key="1">
    <source>
        <dbReference type="EMBL" id="CBJ33039.1"/>
    </source>
</evidence>
<protein>
    <submittedName>
        <fullName evidence="1">Uncharacterized protein</fullName>
    </submittedName>
</protein>
<dbReference type="EMBL" id="FN649760">
    <property type="protein sequence ID" value="CBJ33039.1"/>
    <property type="molecule type" value="Genomic_DNA"/>
</dbReference>
<gene>
    <name evidence="1" type="ORF">Esi_0411_0003</name>
</gene>
<reference evidence="1 2" key="1">
    <citation type="journal article" date="2010" name="Nature">
        <title>The Ectocarpus genome and the independent evolution of multicellularity in brown algae.</title>
        <authorList>
            <person name="Cock J.M."/>
            <person name="Sterck L."/>
            <person name="Rouze P."/>
            <person name="Scornet D."/>
            <person name="Allen A.E."/>
            <person name="Amoutzias G."/>
            <person name="Anthouard V."/>
            <person name="Artiguenave F."/>
            <person name="Aury J.M."/>
            <person name="Badger J.H."/>
            <person name="Beszteri B."/>
            <person name="Billiau K."/>
            <person name="Bonnet E."/>
            <person name="Bothwell J.H."/>
            <person name="Bowler C."/>
            <person name="Boyen C."/>
            <person name="Brownlee C."/>
            <person name="Carrano C.J."/>
            <person name="Charrier B."/>
            <person name="Cho G.Y."/>
            <person name="Coelho S.M."/>
            <person name="Collen J."/>
            <person name="Corre E."/>
            <person name="Da Silva C."/>
            <person name="Delage L."/>
            <person name="Delaroque N."/>
            <person name="Dittami S.M."/>
            <person name="Doulbeau S."/>
            <person name="Elias M."/>
            <person name="Farnham G."/>
            <person name="Gachon C.M."/>
            <person name="Gschloessl B."/>
            <person name="Heesch S."/>
            <person name="Jabbari K."/>
            <person name="Jubin C."/>
            <person name="Kawai H."/>
            <person name="Kimura K."/>
            <person name="Kloareg B."/>
            <person name="Kupper F.C."/>
            <person name="Lang D."/>
            <person name="Le Bail A."/>
            <person name="Leblanc C."/>
            <person name="Lerouge P."/>
            <person name="Lohr M."/>
            <person name="Lopez P.J."/>
            <person name="Martens C."/>
            <person name="Maumus F."/>
            <person name="Michel G."/>
            <person name="Miranda-Saavedra D."/>
            <person name="Morales J."/>
            <person name="Moreau H."/>
            <person name="Motomura T."/>
            <person name="Nagasato C."/>
            <person name="Napoli C.A."/>
            <person name="Nelson D.R."/>
            <person name="Nyvall-Collen P."/>
            <person name="Peters A.F."/>
            <person name="Pommier C."/>
            <person name="Potin P."/>
            <person name="Poulain J."/>
            <person name="Quesneville H."/>
            <person name="Read B."/>
            <person name="Rensing S.A."/>
            <person name="Ritter A."/>
            <person name="Rousvoal S."/>
            <person name="Samanta M."/>
            <person name="Samson G."/>
            <person name="Schroeder D.C."/>
            <person name="Segurens B."/>
            <person name="Strittmatter M."/>
            <person name="Tonon T."/>
            <person name="Tregear J.W."/>
            <person name="Valentin K."/>
            <person name="von Dassow P."/>
            <person name="Yamagishi T."/>
            <person name="Van de Peer Y."/>
            <person name="Wincker P."/>
        </authorList>
    </citation>
    <scope>NUCLEOTIDE SEQUENCE [LARGE SCALE GENOMIC DNA]</scope>
    <source>
        <strain evidence="2">Ec32 / CCAP1310/4</strain>
    </source>
</reference>
<sequence length="75" mass="8692">MCCLDLGQRRTYHGLVPRTVEARAVGRKLDARRTVFSVKLRCSTNRARGEMARRAPHVTCFLRVLMFDTHAKYQI</sequence>
<organism evidence="1 2">
    <name type="scientific">Ectocarpus siliculosus</name>
    <name type="common">Brown alga</name>
    <name type="synonym">Conferva siliculosa</name>
    <dbReference type="NCBI Taxonomy" id="2880"/>
    <lineage>
        <taxon>Eukaryota</taxon>
        <taxon>Sar</taxon>
        <taxon>Stramenopiles</taxon>
        <taxon>Ochrophyta</taxon>
        <taxon>PX clade</taxon>
        <taxon>Phaeophyceae</taxon>
        <taxon>Ectocarpales</taxon>
        <taxon>Ectocarpaceae</taxon>
        <taxon>Ectocarpus</taxon>
    </lineage>
</organism>
<evidence type="ECO:0000313" key="2">
    <source>
        <dbReference type="Proteomes" id="UP000002630"/>
    </source>
</evidence>
<dbReference type="Proteomes" id="UP000002630">
    <property type="component" value="Unassembled WGS sequence"/>
</dbReference>
<keyword evidence="2" id="KW-1185">Reference proteome</keyword>
<dbReference type="InParanoid" id="D7G0L0"/>
<accession>D7G0L0</accession>